<protein>
    <submittedName>
        <fullName evidence="2">Uncharacterized protein</fullName>
    </submittedName>
</protein>
<feature type="compositionally biased region" description="Basic and acidic residues" evidence="1">
    <location>
        <begin position="14"/>
        <end position="23"/>
    </location>
</feature>
<name>A0AA40KMZ8_9HYME</name>
<reference evidence="2" key="1">
    <citation type="submission" date="2021-10" db="EMBL/GenBank/DDBJ databases">
        <title>Melipona bicolor Genome sequencing and assembly.</title>
        <authorList>
            <person name="Araujo N.S."/>
            <person name="Arias M.C."/>
        </authorList>
    </citation>
    <scope>NUCLEOTIDE SEQUENCE</scope>
    <source>
        <strain evidence="2">USP_2M_L1-L4_2017</strain>
        <tissue evidence="2">Whole body</tissue>
    </source>
</reference>
<gene>
    <name evidence="2" type="ORF">K0M31_005104</name>
</gene>
<feature type="compositionally biased region" description="Low complexity" evidence="1">
    <location>
        <begin position="24"/>
        <end position="48"/>
    </location>
</feature>
<organism evidence="2 3">
    <name type="scientific">Melipona bicolor</name>
    <dbReference type="NCBI Taxonomy" id="60889"/>
    <lineage>
        <taxon>Eukaryota</taxon>
        <taxon>Metazoa</taxon>
        <taxon>Ecdysozoa</taxon>
        <taxon>Arthropoda</taxon>
        <taxon>Hexapoda</taxon>
        <taxon>Insecta</taxon>
        <taxon>Pterygota</taxon>
        <taxon>Neoptera</taxon>
        <taxon>Endopterygota</taxon>
        <taxon>Hymenoptera</taxon>
        <taxon>Apocrita</taxon>
        <taxon>Aculeata</taxon>
        <taxon>Apoidea</taxon>
        <taxon>Anthophila</taxon>
        <taxon>Apidae</taxon>
        <taxon>Melipona</taxon>
    </lineage>
</organism>
<evidence type="ECO:0000313" key="2">
    <source>
        <dbReference type="EMBL" id="KAK1126472.1"/>
    </source>
</evidence>
<keyword evidence="3" id="KW-1185">Reference proteome</keyword>
<sequence>MFAGGTVKVTASNRLERVQRSNDDAGSAGSGSSSGSSSNSQNSQTGASPSSPAAVYIGINHAASPMVSSRRYDSSNNELEIRRVGGSGYMPLGQAECCDLEDGKKSTNAGKVAEKSKDKMDEDVCSKLSRCCLLS</sequence>
<evidence type="ECO:0000313" key="3">
    <source>
        <dbReference type="Proteomes" id="UP001177670"/>
    </source>
</evidence>
<feature type="region of interest" description="Disordered" evidence="1">
    <location>
        <begin position="1"/>
        <end position="52"/>
    </location>
</feature>
<dbReference type="AlphaFoldDB" id="A0AA40KMZ8"/>
<proteinExistence type="predicted"/>
<accession>A0AA40KMZ8</accession>
<comment type="caution">
    <text evidence="2">The sequence shown here is derived from an EMBL/GenBank/DDBJ whole genome shotgun (WGS) entry which is preliminary data.</text>
</comment>
<evidence type="ECO:0000256" key="1">
    <source>
        <dbReference type="SAM" id="MobiDB-lite"/>
    </source>
</evidence>
<dbReference type="EMBL" id="JAHYIQ010000014">
    <property type="protein sequence ID" value="KAK1126472.1"/>
    <property type="molecule type" value="Genomic_DNA"/>
</dbReference>
<dbReference type="Proteomes" id="UP001177670">
    <property type="component" value="Unassembled WGS sequence"/>
</dbReference>